<dbReference type="SUPFAM" id="SSF52821">
    <property type="entry name" value="Rhodanese/Cell cycle control phosphatase"/>
    <property type="match status" value="1"/>
</dbReference>
<dbReference type="InterPro" id="IPR001763">
    <property type="entry name" value="Rhodanese-like_dom"/>
</dbReference>
<evidence type="ECO:0000313" key="4">
    <source>
        <dbReference type="Proteomes" id="UP000324376"/>
    </source>
</evidence>
<dbReference type="PANTHER" id="PTHR45431">
    <property type="entry name" value="RHODANESE-LIKE DOMAIN-CONTAINING PROTEIN 15, CHLOROPLASTIC"/>
    <property type="match status" value="1"/>
</dbReference>
<feature type="domain" description="Rhodanese" evidence="2">
    <location>
        <begin position="46"/>
        <end position="136"/>
    </location>
</feature>
<gene>
    <name evidence="3" type="ORF">BD809_105244</name>
</gene>
<dbReference type="GO" id="GO:0016740">
    <property type="term" value="F:transferase activity"/>
    <property type="evidence" value="ECO:0007669"/>
    <property type="project" value="UniProtKB-KW"/>
</dbReference>
<dbReference type="AlphaFoldDB" id="A0A5S5C6R0"/>
<reference evidence="3 4" key="1">
    <citation type="submission" date="2019-07" db="EMBL/GenBank/DDBJ databases">
        <title>Genomic Encyclopedia of Archaeal and Bacterial Type Strains, Phase II (KMG-II): from individual species to whole genera.</title>
        <authorList>
            <person name="Goeker M."/>
        </authorList>
    </citation>
    <scope>NUCLEOTIDE SEQUENCE [LARGE SCALE GENOMIC DNA]</scope>
    <source>
        <strain evidence="3 4">DSM 17527</strain>
    </source>
</reference>
<dbReference type="CDD" id="cd00158">
    <property type="entry name" value="RHOD"/>
    <property type="match status" value="1"/>
</dbReference>
<dbReference type="EMBL" id="VNHU01000005">
    <property type="protein sequence ID" value="TYP73653.1"/>
    <property type="molecule type" value="Genomic_DNA"/>
</dbReference>
<evidence type="ECO:0000256" key="1">
    <source>
        <dbReference type="SAM" id="SignalP"/>
    </source>
</evidence>
<dbReference type="Pfam" id="PF00581">
    <property type="entry name" value="Rhodanese"/>
    <property type="match status" value="1"/>
</dbReference>
<dbReference type="InterPro" id="IPR052367">
    <property type="entry name" value="Thiosulfate_ST/Rhodanese-like"/>
</dbReference>
<dbReference type="PROSITE" id="PS50206">
    <property type="entry name" value="RHODANESE_3"/>
    <property type="match status" value="1"/>
</dbReference>
<accession>A0A5S5C6R0</accession>
<keyword evidence="1" id="KW-0732">Signal</keyword>
<protein>
    <submittedName>
        <fullName evidence="3">Rhodanese-related sulfurtransferase</fullName>
    </submittedName>
</protein>
<dbReference type="Gene3D" id="3.40.250.10">
    <property type="entry name" value="Rhodanese-like domain"/>
    <property type="match status" value="1"/>
</dbReference>
<keyword evidence="4" id="KW-1185">Reference proteome</keyword>
<evidence type="ECO:0000259" key="2">
    <source>
        <dbReference type="PROSITE" id="PS50206"/>
    </source>
</evidence>
<comment type="caution">
    <text evidence="3">The sequence shown here is derived from an EMBL/GenBank/DDBJ whole genome shotgun (WGS) entry which is preliminary data.</text>
</comment>
<sequence>MYYLPRIVVLLMLLVFSNCTTTTKKPVTTEAVIERITSEEMVKLMEDQKIQVIDVRTPEEFETGYIGAAENIDFRNKNFMDSIATLDKSKPVIVYCERGGRSSKCSQIMKEAGFTKIYDLNGGISQWKFDGREVAVD</sequence>
<feature type="signal peptide" evidence="1">
    <location>
        <begin position="1"/>
        <end position="21"/>
    </location>
</feature>
<dbReference type="Proteomes" id="UP000324376">
    <property type="component" value="Unassembled WGS sequence"/>
</dbReference>
<feature type="chain" id="PRO_5024418518" evidence="1">
    <location>
        <begin position="22"/>
        <end position="137"/>
    </location>
</feature>
<dbReference type="SMART" id="SM00450">
    <property type="entry name" value="RHOD"/>
    <property type="match status" value="1"/>
</dbReference>
<dbReference type="InterPro" id="IPR036873">
    <property type="entry name" value="Rhodanese-like_dom_sf"/>
</dbReference>
<dbReference type="PANTHER" id="PTHR45431:SF3">
    <property type="entry name" value="RHODANESE-LIKE DOMAIN-CONTAINING PROTEIN 15, CHLOROPLASTIC"/>
    <property type="match status" value="1"/>
</dbReference>
<keyword evidence="3" id="KW-0808">Transferase</keyword>
<dbReference type="RefSeq" id="WP_148782746.1">
    <property type="nucleotide sequence ID" value="NZ_VNHU01000005.1"/>
</dbReference>
<evidence type="ECO:0000313" key="3">
    <source>
        <dbReference type="EMBL" id="TYP73653.1"/>
    </source>
</evidence>
<proteinExistence type="predicted"/>
<organism evidence="3 4">
    <name type="scientific">Aquimarina intermedia</name>
    <dbReference type="NCBI Taxonomy" id="350814"/>
    <lineage>
        <taxon>Bacteria</taxon>
        <taxon>Pseudomonadati</taxon>
        <taxon>Bacteroidota</taxon>
        <taxon>Flavobacteriia</taxon>
        <taxon>Flavobacteriales</taxon>
        <taxon>Flavobacteriaceae</taxon>
        <taxon>Aquimarina</taxon>
    </lineage>
</organism>
<name>A0A5S5C6R0_9FLAO</name>
<dbReference type="OrthoDB" id="9808735at2"/>